<dbReference type="Gene3D" id="2.20.25.90">
    <property type="entry name" value="ADC-like domains"/>
    <property type="match status" value="1"/>
</dbReference>
<dbReference type="InterPro" id="IPR009010">
    <property type="entry name" value="Asp_de-COase-like_dom_sf"/>
</dbReference>
<proteinExistence type="predicted"/>
<dbReference type="EMBL" id="APLQ01000014">
    <property type="protein sequence ID" value="ENO13035.1"/>
    <property type="molecule type" value="Genomic_DNA"/>
</dbReference>
<dbReference type="OrthoDB" id="9779457at2"/>
<evidence type="ECO:0000313" key="2">
    <source>
        <dbReference type="EMBL" id="ENO13035.1"/>
    </source>
</evidence>
<dbReference type="Pfam" id="PF01568">
    <property type="entry name" value="Molydop_binding"/>
    <property type="match status" value="1"/>
</dbReference>
<dbReference type="Pfam" id="PF13247">
    <property type="entry name" value="Fer4_11"/>
    <property type="match status" value="1"/>
</dbReference>
<feature type="domain" description="4Fe-4S ferredoxin-type" evidence="1">
    <location>
        <begin position="809"/>
        <end position="840"/>
    </location>
</feature>
<dbReference type="InterPro" id="IPR017896">
    <property type="entry name" value="4Fe4S_Fe-S-bd"/>
</dbReference>
<comment type="caution">
    <text evidence="2">The sequence shown here is derived from an EMBL/GenBank/DDBJ whole genome shotgun (WGS) entry which is preliminary data.</text>
</comment>
<dbReference type="Gene3D" id="2.40.40.20">
    <property type="match status" value="1"/>
</dbReference>
<evidence type="ECO:0000259" key="1">
    <source>
        <dbReference type="PROSITE" id="PS51379"/>
    </source>
</evidence>
<reference evidence="2 3" key="1">
    <citation type="journal article" date="2013" name="Genome Announc.">
        <title>Genome Sequence of the Polycyclic Aromatic Hydrocarbon-Degrading Bacterium Strain Marinobacter nanhaiticus D15-8WT.</title>
        <authorList>
            <person name="Cui Z."/>
            <person name="Gao W."/>
            <person name="Li Q."/>
            <person name="Xu G."/>
            <person name="Zheng L."/>
        </authorList>
    </citation>
    <scope>NUCLEOTIDE SEQUENCE [LARGE SCALE GENOMIC DNA]</scope>
    <source>
        <strain evidence="2 3">D15-8W</strain>
    </source>
</reference>
<dbReference type="AlphaFoldDB" id="N6VS81"/>
<dbReference type="SUPFAM" id="SSF54862">
    <property type="entry name" value="4Fe-4S ferredoxins"/>
    <property type="match status" value="1"/>
</dbReference>
<feature type="domain" description="4Fe-4S ferredoxin-type" evidence="1">
    <location>
        <begin position="841"/>
        <end position="870"/>
    </location>
</feature>
<gene>
    <name evidence="2" type="ORF">J057_16595</name>
</gene>
<dbReference type="NCBIfam" id="TIGR04519">
    <property type="entry name" value="MoCo_extend_TAT"/>
    <property type="match status" value="1"/>
</dbReference>
<dbReference type="RefSeq" id="WP_004581260.1">
    <property type="nucleotide sequence ID" value="NZ_AP028878.1"/>
</dbReference>
<organism evidence="2 3">
    <name type="scientific">Marinobacter nanhaiticus D15-8W</name>
    <dbReference type="NCBI Taxonomy" id="626887"/>
    <lineage>
        <taxon>Bacteria</taxon>
        <taxon>Pseudomonadati</taxon>
        <taxon>Pseudomonadota</taxon>
        <taxon>Gammaproteobacteria</taxon>
        <taxon>Pseudomonadales</taxon>
        <taxon>Marinobacteraceae</taxon>
        <taxon>Marinobacter</taxon>
    </lineage>
</organism>
<dbReference type="InterPro" id="IPR006657">
    <property type="entry name" value="MoPterin_dinucl-bd_dom"/>
</dbReference>
<dbReference type="PANTHER" id="PTHR42783:SF3">
    <property type="entry name" value="GLUTAMATE SYNTHASE [NADPH] SMALL CHAIN-RELATED"/>
    <property type="match status" value="1"/>
</dbReference>
<accession>N6VS81</accession>
<dbReference type="PANTHER" id="PTHR42783">
    <property type="entry name" value="GLUTAMATE SYNTHASE [NADPH] SMALL CHAIN"/>
    <property type="match status" value="1"/>
</dbReference>
<dbReference type="STRING" id="626887.J057_16595"/>
<dbReference type="PATRIC" id="fig|626887.3.peg.3317"/>
<dbReference type="InterPro" id="IPR030948">
    <property type="entry name" value="TAT_var_transloc_signal_dom"/>
</dbReference>
<dbReference type="HOGENOM" id="CLU_306470_0_0_6"/>
<dbReference type="CDD" id="cd02784">
    <property type="entry name" value="MopB_CT_PHLH"/>
    <property type="match status" value="1"/>
</dbReference>
<sequence length="991" mass="109192">MPPITPIDYNPLRERLAGKEGVGYWRSLAELAQTPEYVDAASGEFGGEEKPWEAPVSRRNVLKLLGASMALAGVTGCSRQAEEHIVPYVNMPEQMVPGQPRYYATTALIGGYAHGVLAESHEGRPTKLEGNPDHPATLGACDAIAQAAVLSLYDPDRSSAVRYHGAVSGYGACLVELAEKGKQWDERQGQGLAFVVGTVTSPSEAALIESLSERWPEARWYVHEPVDRKAVYQGSAALFGRPLEPRYDFSQVDVALTLDADFLQSQPGFLRYAHDFMARRRPRDRETELARLYAVESTPSVAGAVADHLELRSYDAIEGAARQIAAALGLMVEAPENPPLPEAWVTALADDLRAHRGRALVVPGEQQPQAVHMLAHGINAELDAFGSTLHWIEPVPTLVTAPGLPELAESLRADEVDDLVILGSNPVYTAPADLDFEAALQQVPWRLHWGEYRDETARLSHWHVPAANMLETWADGRAYDGSASLVQPLIKPMHGGRSALQILDALATGVDREARDLLMDYWRGQYTGPDFPGFWRRSLHDGVVADSAYPAQSVEPVANWAQTLPAPAEPSQGLTLQLRPDPALWDGRYANNGWLQEQPRPITTLTWDNALLISPRLAEARQLGEGQVVQVTTDAGTLEAPVYILPGQPDNTVNLHMGHGRRSAGRVADGVGSNAFHVRDSRRPWAVPASIKATDKHQKLAVIQAHHDIEDRDMVRGASLQTYRDNPAFAQHEHHELSLYPEPWPAEREAEHAWGMVIDLSACTGCNACVTACQAENNIPIVGPEEVSRGHDMHWIRVDRYFEGELDGPRMTFQPVPCMHCENAPCEYVCPVGATQHSADGLNEMLYQRCVGTRYCSQNCPYKVRRFNWFDYTSAQAAYPAEPPVQNPDVTVRSRGVMEKCTYCVQRINSARHNAEAENRPIAEGELQTACQQSCPTEAIVFGDLAQRDSEVKHLKEHPLNYAMLGHLNTRPRTTYLAAVRNPNPALEGKG</sequence>
<dbReference type="CDD" id="cd10551">
    <property type="entry name" value="PsrB"/>
    <property type="match status" value="1"/>
</dbReference>
<feature type="domain" description="4Fe-4S ferredoxin-type" evidence="1">
    <location>
        <begin position="754"/>
        <end position="784"/>
    </location>
</feature>
<dbReference type="Proteomes" id="UP000013165">
    <property type="component" value="Unassembled WGS sequence"/>
</dbReference>
<dbReference type="GO" id="GO:0043546">
    <property type="term" value="F:molybdopterin cofactor binding"/>
    <property type="evidence" value="ECO:0007669"/>
    <property type="project" value="InterPro"/>
</dbReference>
<dbReference type="SUPFAM" id="SSF50692">
    <property type="entry name" value="ADC-like"/>
    <property type="match status" value="1"/>
</dbReference>
<dbReference type="Gene3D" id="3.40.50.740">
    <property type="match status" value="1"/>
</dbReference>
<evidence type="ECO:0000313" key="3">
    <source>
        <dbReference type="Proteomes" id="UP000013165"/>
    </source>
</evidence>
<dbReference type="eggNOG" id="COG0243">
    <property type="taxonomic scope" value="Bacteria"/>
</dbReference>
<dbReference type="SUPFAM" id="SSF53706">
    <property type="entry name" value="Formate dehydrogenase/DMSO reductase, domains 1-3"/>
    <property type="match status" value="1"/>
</dbReference>
<dbReference type="Gene3D" id="3.30.70.20">
    <property type="match status" value="2"/>
</dbReference>
<dbReference type="GO" id="GO:0016491">
    <property type="term" value="F:oxidoreductase activity"/>
    <property type="evidence" value="ECO:0007669"/>
    <property type="project" value="InterPro"/>
</dbReference>
<protein>
    <submittedName>
        <fullName evidence="2">4Fe-4S dicluster domain-containing protein</fullName>
    </submittedName>
</protein>
<keyword evidence="3" id="KW-1185">Reference proteome</keyword>
<dbReference type="eggNOG" id="COG0437">
    <property type="taxonomic scope" value="Bacteria"/>
</dbReference>
<dbReference type="PROSITE" id="PS51379">
    <property type="entry name" value="4FE4S_FER_2"/>
    <property type="match status" value="3"/>
</dbReference>
<name>N6VS81_9GAMM</name>